<protein>
    <submittedName>
        <fullName evidence="6">NitT/TauT family transport system ATP-binding protein</fullName>
    </submittedName>
</protein>
<dbReference type="RefSeq" id="WP_149780779.1">
    <property type="nucleotide sequence ID" value="NZ_FRCB01000012.1"/>
</dbReference>
<evidence type="ECO:0000313" key="6">
    <source>
        <dbReference type="EMBL" id="SHM69211.1"/>
    </source>
</evidence>
<dbReference type="PANTHER" id="PTHR42788:SF19">
    <property type="entry name" value="ALIPHATIC SULFONATES IMPORT ATP-BINDING PROTEIN SSUB 2"/>
    <property type="match status" value="1"/>
</dbReference>
<dbReference type="AlphaFoldDB" id="A0A1M7KUR3"/>
<dbReference type="EMBL" id="FRCB01000012">
    <property type="protein sequence ID" value="SHM69211.1"/>
    <property type="molecule type" value="Genomic_DNA"/>
</dbReference>
<dbReference type="CDD" id="cd03293">
    <property type="entry name" value="ABC_NrtD_SsuB_transporters"/>
    <property type="match status" value="1"/>
</dbReference>
<evidence type="ECO:0000256" key="2">
    <source>
        <dbReference type="ARBA" id="ARBA00022448"/>
    </source>
</evidence>
<dbReference type="SMART" id="SM00382">
    <property type="entry name" value="AAA"/>
    <property type="match status" value="1"/>
</dbReference>
<dbReference type="Gene3D" id="3.40.50.300">
    <property type="entry name" value="P-loop containing nucleotide triphosphate hydrolases"/>
    <property type="match status" value="1"/>
</dbReference>
<evidence type="ECO:0000256" key="3">
    <source>
        <dbReference type="ARBA" id="ARBA00022741"/>
    </source>
</evidence>
<keyword evidence="4 6" id="KW-0067">ATP-binding</keyword>
<feature type="domain" description="ABC transporter" evidence="5">
    <location>
        <begin position="8"/>
        <end position="236"/>
    </location>
</feature>
<gene>
    <name evidence="6" type="ORF">SAMN05443432_11229</name>
</gene>
<dbReference type="GO" id="GO:0016887">
    <property type="term" value="F:ATP hydrolysis activity"/>
    <property type="evidence" value="ECO:0007669"/>
    <property type="project" value="InterPro"/>
</dbReference>
<dbReference type="InterPro" id="IPR003439">
    <property type="entry name" value="ABC_transporter-like_ATP-bd"/>
</dbReference>
<dbReference type="InterPro" id="IPR027417">
    <property type="entry name" value="P-loop_NTPase"/>
</dbReference>
<keyword evidence="7" id="KW-1185">Reference proteome</keyword>
<evidence type="ECO:0000256" key="1">
    <source>
        <dbReference type="ARBA" id="ARBA00005417"/>
    </source>
</evidence>
<sequence length="256" mass="27624">MTDRARALTLQQVDFAYPGEAPILQDASLSLAQGDFHCLVGRSGCGKTTLLKIAAGLLRPTAGCVRIGDTILDGPSRQIGFVFQTPSLLDWRSVLDNVLLPISLHRSVTATDRARAMDLLALVGIDAHAQRYPCQMSGGQQSRVSLARALVTEPPFLLMDEPFAAVDAITREDLQNDLLRLTRAQGTTVLFVTHDIAEAVYLASHVSVMQSGRITRSLAIDVPERASGDSRYHPQAIRQCEEIKAALAPALGTVTP</sequence>
<dbReference type="InterPro" id="IPR050166">
    <property type="entry name" value="ABC_transporter_ATP-bind"/>
</dbReference>
<name>A0A1M7KUR3_9RHOB</name>
<dbReference type="PROSITE" id="PS00211">
    <property type="entry name" value="ABC_TRANSPORTER_1"/>
    <property type="match status" value="1"/>
</dbReference>
<dbReference type="InterPro" id="IPR003593">
    <property type="entry name" value="AAA+_ATPase"/>
</dbReference>
<dbReference type="PROSITE" id="PS50893">
    <property type="entry name" value="ABC_TRANSPORTER_2"/>
    <property type="match status" value="1"/>
</dbReference>
<dbReference type="Pfam" id="PF00005">
    <property type="entry name" value="ABC_tran"/>
    <property type="match status" value="1"/>
</dbReference>
<dbReference type="Proteomes" id="UP000322545">
    <property type="component" value="Unassembled WGS sequence"/>
</dbReference>
<evidence type="ECO:0000313" key="7">
    <source>
        <dbReference type="Proteomes" id="UP000322545"/>
    </source>
</evidence>
<evidence type="ECO:0000259" key="5">
    <source>
        <dbReference type="PROSITE" id="PS50893"/>
    </source>
</evidence>
<reference evidence="6 7" key="1">
    <citation type="submission" date="2016-11" db="EMBL/GenBank/DDBJ databases">
        <authorList>
            <person name="Varghese N."/>
            <person name="Submissions S."/>
        </authorList>
    </citation>
    <scope>NUCLEOTIDE SEQUENCE [LARGE SCALE GENOMIC DNA]</scope>
    <source>
        <strain evidence="6 7">DSM 28249</strain>
    </source>
</reference>
<keyword evidence="3" id="KW-0547">Nucleotide-binding</keyword>
<dbReference type="PANTHER" id="PTHR42788">
    <property type="entry name" value="TAURINE IMPORT ATP-BINDING PROTEIN-RELATED"/>
    <property type="match status" value="1"/>
</dbReference>
<keyword evidence="2" id="KW-0813">Transport</keyword>
<comment type="similarity">
    <text evidence="1">Belongs to the ABC transporter superfamily.</text>
</comment>
<organism evidence="6 7">
    <name type="scientific">Roseovarius litoreus</name>
    <dbReference type="NCBI Taxonomy" id="1155722"/>
    <lineage>
        <taxon>Bacteria</taxon>
        <taxon>Pseudomonadati</taxon>
        <taxon>Pseudomonadota</taxon>
        <taxon>Alphaproteobacteria</taxon>
        <taxon>Rhodobacterales</taxon>
        <taxon>Roseobacteraceae</taxon>
        <taxon>Roseovarius</taxon>
    </lineage>
</organism>
<evidence type="ECO:0000256" key="4">
    <source>
        <dbReference type="ARBA" id="ARBA00022840"/>
    </source>
</evidence>
<accession>A0A1M7KUR3</accession>
<dbReference type="InterPro" id="IPR017871">
    <property type="entry name" value="ABC_transporter-like_CS"/>
</dbReference>
<proteinExistence type="inferred from homology"/>
<dbReference type="SUPFAM" id="SSF52540">
    <property type="entry name" value="P-loop containing nucleoside triphosphate hydrolases"/>
    <property type="match status" value="1"/>
</dbReference>
<dbReference type="GO" id="GO:0005524">
    <property type="term" value="F:ATP binding"/>
    <property type="evidence" value="ECO:0007669"/>
    <property type="project" value="UniProtKB-KW"/>
</dbReference>